<evidence type="ECO:0000313" key="7">
    <source>
        <dbReference type="Proteomes" id="UP001239083"/>
    </source>
</evidence>
<evidence type="ECO:0000256" key="4">
    <source>
        <dbReference type="ARBA" id="ARBA00022679"/>
    </source>
</evidence>
<evidence type="ECO:0000259" key="5">
    <source>
        <dbReference type="Pfam" id="PF00535"/>
    </source>
</evidence>
<keyword evidence="4" id="KW-0808">Transferase</keyword>
<keyword evidence="3" id="KW-0328">Glycosyltransferase</keyword>
<dbReference type="InterPro" id="IPR029044">
    <property type="entry name" value="Nucleotide-diphossugar_trans"/>
</dbReference>
<evidence type="ECO:0000256" key="1">
    <source>
        <dbReference type="ARBA" id="ARBA00004776"/>
    </source>
</evidence>
<name>A0ABU0R4Y1_9MICO</name>
<comment type="pathway">
    <text evidence="1">Cell wall biogenesis; cell wall polysaccharide biosynthesis.</text>
</comment>
<evidence type="ECO:0000256" key="2">
    <source>
        <dbReference type="ARBA" id="ARBA00006739"/>
    </source>
</evidence>
<comment type="similarity">
    <text evidence="2">Belongs to the glycosyltransferase 2 family.</text>
</comment>
<comment type="caution">
    <text evidence="6">The sequence shown here is derived from an EMBL/GenBank/DDBJ whole genome shotgun (WGS) entry which is preliminary data.</text>
</comment>
<dbReference type="PANTHER" id="PTHR43179:SF12">
    <property type="entry name" value="GALACTOFURANOSYLTRANSFERASE GLFT2"/>
    <property type="match status" value="1"/>
</dbReference>
<organism evidence="6 7">
    <name type="scientific">Agromyces ramosus</name>
    <dbReference type="NCBI Taxonomy" id="33879"/>
    <lineage>
        <taxon>Bacteria</taxon>
        <taxon>Bacillati</taxon>
        <taxon>Actinomycetota</taxon>
        <taxon>Actinomycetes</taxon>
        <taxon>Micrococcales</taxon>
        <taxon>Microbacteriaceae</taxon>
        <taxon>Agromyces</taxon>
    </lineage>
</organism>
<keyword evidence="7" id="KW-1185">Reference proteome</keyword>
<dbReference type="SUPFAM" id="SSF53448">
    <property type="entry name" value="Nucleotide-diphospho-sugar transferases"/>
    <property type="match status" value="1"/>
</dbReference>
<protein>
    <submittedName>
        <fullName evidence="6">GT2 family glycosyltransferase</fullName>
    </submittedName>
</protein>
<accession>A0ABU0R4Y1</accession>
<sequence>MSGPDLPAAPGPAAPPTVWTQPRVGVVVLTMGTRPDDLARGIRSILDQQGVITDVVCVGNGWDPATAEPPLPAGVKTLHLPENLGIPAGRNRGVPLVSGEAVFFLDDDAFLPSERFLADGCRMLAERPELGLIQPRVVDPTGLVSPRRWIPRIRKGDATHSSNVFSCWEGAVLMPRAVFDATGGWADPFFYAHEGIELAWRVWETGHVAWYAGELEAAHPVIDPARHAYYYRLNARNRVWLARRNLPAVLVPLYVGAWTGIQVLRWARDPAALRAWFGGWRAGWRENPGVRRPLSWRTVWRMTIAGRPPVV</sequence>
<dbReference type="PANTHER" id="PTHR43179">
    <property type="entry name" value="RHAMNOSYLTRANSFERASE WBBL"/>
    <property type="match status" value="1"/>
</dbReference>
<reference evidence="6 7" key="1">
    <citation type="submission" date="2023-07" db="EMBL/GenBank/DDBJ databases">
        <title>Comparative genomics of wheat-associated soil bacteria to identify genetic determinants of phenazine resistance.</title>
        <authorList>
            <person name="Mouncey N."/>
        </authorList>
    </citation>
    <scope>NUCLEOTIDE SEQUENCE [LARGE SCALE GENOMIC DNA]</scope>
    <source>
        <strain evidence="6 7">V3I3</strain>
    </source>
</reference>
<feature type="domain" description="Glycosyltransferase 2-like" evidence="5">
    <location>
        <begin position="33"/>
        <end position="179"/>
    </location>
</feature>
<dbReference type="InterPro" id="IPR001173">
    <property type="entry name" value="Glyco_trans_2-like"/>
</dbReference>
<evidence type="ECO:0000256" key="3">
    <source>
        <dbReference type="ARBA" id="ARBA00022676"/>
    </source>
</evidence>
<dbReference type="EMBL" id="JAUSYY010000001">
    <property type="protein sequence ID" value="MDQ0892797.1"/>
    <property type="molecule type" value="Genomic_DNA"/>
</dbReference>
<gene>
    <name evidence="6" type="ORF">QFZ26_000352</name>
</gene>
<dbReference type="Proteomes" id="UP001239083">
    <property type="component" value="Unassembled WGS sequence"/>
</dbReference>
<proteinExistence type="inferred from homology"/>
<dbReference type="Pfam" id="PF00535">
    <property type="entry name" value="Glycos_transf_2"/>
    <property type="match status" value="1"/>
</dbReference>
<evidence type="ECO:0000313" key="6">
    <source>
        <dbReference type="EMBL" id="MDQ0892797.1"/>
    </source>
</evidence>
<dbReference type="Gene3D" id="3.90.550.10">
    <property type="entry name" value="Spore Coat Polysaccharide Biosynthesis Protein SpsA, Chain A"/>
    <property type="match status" value="1"/>
</dbReference>